<evidence type="ECO:0000313" key="7">
    <source>
        <dbReference type="EMBL" id="CAG9773916.1"/>
    </source>
</evidence>
<feature type="compositionally biased region" description="Basic and acidic residues" evidence="5">
    <location>
        <begin position="58"/>
        <end position="76"/>
    </location>
</feature>
<dbReference type="SMART" id="SM00547">
    <property type="entry name" value="ZnF_RBZ"/>
    <property type="match status" value="1"/>
</dbReference>
<evidence type="ECO:0000313" key="8">
    <source>
        <dbReference type="Proteomes" id="UP001152799"/>
    </source>
</evidence>
<dbReference type="InterPro" id="IPR001876">
    <property type="entry name" value="Znf_RanBP2"/>
</dbReference>
<keyword evidence="2 4" id="KW-0863">Zinc-finger</keyword>
<keyword evidence="3" id="KW-0862">Zinc</keyword>
<name>A0A9N9N2Z5_9CUCU</name>
<accession>A0A9N9N2Z5</accession>
<sequence>MKRMFDDLKQPITFNGDMVEEMKGTMQALLDGNKMIKKEQAHLRLRIVELESEITRIESSTKDELSERSKNEKDSYGNEVSRLARPLPVEYLLVDVPASTPVTPTYSFNPDSTKQPFPDFNALANYLQQFSFDQSDEFYEAISDFHLLIYIATMDMLPMRDDLGPLLEALKNKDREAAVQWSRSEQWATLEQLIVASSPPTSRPGSVAGGTVGSSTTPRGGPIWTCSFCTFINDAEVQNCAMCNLPRART</sequence>
<dbReference type="GO" id="GO:0006511">
    <property type="term" value="P:ubiquitin-dependent protein catabolic process"/>
    <property type="evidence" value="ECO:0007669"/>
    <property type="project" value="InterPro"/>
</dbReference>
<dbReference type="PANTHER" id="PTHR12710:SF0">
    <property type="entry name" value="NUCLEAR PROTEIN LOCALIZATION PROTEIN 4 HOMOLOG"/>
    <property type="match status" value="1"/>
</dbReference>
<dbReference type="PROSITE" id="PS01358">
    <property type="entry name" value="ZF_RANBP2_1"/>
    <property type="match status" value="1"/>
</dbReference>
<gene>
    <name evidence="7" type="ORF">CEUTPL_LOCUS14301</name>
</gene>
<organism evidence="7 8">
    <name type="scientific">Ceutorhynchus assimilis</name>
    <name type="common">cabbage seed weevil</name>
    <dbReference type="NCBI Taxonomy" id="467358"/>
    <lineage>
        <taxon>Eukaryota</taxon>
        <taxon>Metazoa</taxon>
        <taxon>Ecdysozoa</taxon>
        <taxon>Arthropoda</taxon>
        <taxon>Hexapoda</taxon>
        <taxon>Insecta</taxon>
        <taxon>Pterygota</taxon>
        <taxon>Neoptera</taxon>
        <taxon>Endopterygota</taxon>
        <taxon>Coleoptera</taxon>
        <taxon>Polyphaga</taxon>
        <taxon>Cucujiformia</taxon>
        <taxon>Curculionidae</taxon>
        <taxon>Ceutorhynchinae</taxon>
        <taxon>Ceutorhynchus</taxon>
    </lineage>
</organism>
<proteinExistence type="predicted"/>
<evidence type="ECO:0000256" key="5">
    <source>
        <dbReference type="SAM" id="MobiDB-lite"/>
    </source>
</evidence>
<evidence type="ECO:0000256" key="4">
    <source>
        <dbReference type="PROSITE-ProRule" id="PRU00322"/>
    </source>
</evidence>
<dbReference type="Pfam" id="PF05021">
    <property type="entry name" value="NPL4"/>
    <property type="match status" value="1"/>
</dbReference>
<dbReference type="PANTHER" id="PTHR12710">
    <property type="entry name" value="NUCLEAR PROTEIN LOCALIZATION 4"/>
    <property type="match status" value="1"/>
</dbReference>
<evidence type="ECO:0000259" key="6">
    <source>
        <dbReference type="PROSITE" id="PS50199"/>
    </source>
</evidence>
<reference evidence="7" key="1">
    <citation type="submission" date="2022-01" db="EMBL/GenBank/DDBJ databases">
        <authorList>
            <person name="King R."/>
        </authorList>
    </citation>
    <scope>NUCLEOTIDE SEQUENCE</scope>
</reference>
<dbReference type="InterPro" id="IPR007717">
    <property type="entry name" value="NPL4_C"/>
</dbReference>
<dbReference type="GO" id="GO:0008270">
    <property type="term" value="F:zinc ion binding"/>
    <property type="evidence" value="ECO:0007669"/>
    <property type="project" value="UniProtKB-KW"/>
</dbReference>
<evidence type="ECO:0000256" key="2">
    <source>
        <dbReference type="ARBA" id="ARBA00022771"/>
    </source>
</evidence>
<dbReference type="OrthoDB" id="10251089at2759"/>
<dbReference type="PROSITE" id="PS50199">
    <property type="entry name" value="ZF_RANBP2_2"/>
    <property type="match status" value="1"/>
</dbReference>
<feature type="region of interest" description="Disordered" evidence="5">
    <location>
        <begin position="58"/>
        <end position="79"/>
    </location>
</feature>
<dbReference type="EMBL" id="OU892285">
    <property type="protein sequence ID" value="CAG9773916.1"/>
    <property type="molecule type" value="Genomic_DNA"/>
</dbReference>
<keyword evidence="8" id="KW-1185">Reference proteome</keyword>
<dbReference type="InterPro" id="IPR016563">
    <property type="entry name" value="Npl4"/>
</dbReference>
<protein>
    <recommendedName>
        <fullName evidence="6">RanBP2-type domain-containing protein</fullName>
    </recommendedName>
</protein>
<feature type="domain" description="RanBP2-type" evidence="6">
    <location>
        <begin position="219"/>
        <end position="249"/>
    </location>
</feature>
<dbReference type="SUPFAM" id="SSF90209">
    <property type="entry name" value="Ran binding protein zinc finger-like"/>
    <property type="match status" value="1"/>
</dbReference>
<evidence type="ECO:0000256" key="3">
    <source>
        <dbReference type="ARBA" id="ARBA00022833"/>
    </source>
</evidence>
<dbReference type="GO" id="GO:0031625">
    <property type="term" value="F:ubiquitin protein ligase binding"/>
    <property type="evidence" value="ECO:0007669"/>
    <property type="project" value="TreeGrafter"/>
</dbReference>
<dbReference type="GO" id="GO:0043130">
    <property type="term" value="F:ubiquitin binding"/>
    <property type="evidence" value="ECO:0007669"/>
    <property type="project" value="TreeGrafter"/>
</dbReference>
<dbReference type="Proteomes" id="UP001152799">
    <property type="component" value="Chromosome 9"/>
</dbReference>
<dbReference type="GO" id="GO:0005634">
    <property type="term" value="C:nucleus"/>
    <property type="evidence" value="ECO:0007669"/>
    <property type="project" value="TreeGrafter"/>
</dbReference>
<evidence type="ECO:0000256" key="1">
    <source>
        <dbReference type="ARBA" id="ARBA00022723"/>
    </source>
</evidence>
<dbReference type="AlphaFoldDB" id="A0A9N9N2Z5"/>
<keyword evidence="1" id="KW-0479">Metal-binding</keyword>
<dbReference type="Gene3D" id="4.10.1060.10">
    <property type="entry name" value="Zinc finger, RanBP2-type"/>
    <property type="match status" value="1"/>
</dbReference>
<dbReference type="InterPro" id="IPR036443">
    <property type="entry name" value="Znf_RanBP2_sf"/>
</dbReference>